<dbReference type="SFLD" id="SFLDG01129">
    <property type="entry name" value="C1.5:_HAD__Beta-PGM__Phosphata"/>
    <property type="match status" value="1"/>
</dbReference>
<dbReference type="InterPro" id="IPR023198">
    <property type="entry name" value="PGP-like_dom2"/>
</dbReference>
<dbReference type="RefSeq" id="WP_264514817.1">
    <property type="nucleotide sequence ID" value="NZ_JAPDDR010000008.1"/>
</dbReference>
<comment type="similarity">
    <text evidence="3">Belongs to the HAD-like hydrolase superfamily. CbbY/CbbZ/Gph/YieH family.</text>
</comment>
<dbReference type="Gene3D" id="1.10.150.240">
    <property type="entry name" value="Putative phosphatase, domain 2"/>
    <property type="match status" value="1"/>
</dbReference>
<dbReference type="InterPro" id="IPR006439">
    <property type="entry name" value="HAD-SF_hydro_IA"/>
</dbReference>
<dbReference type="EC" id="3.1.3.18" evidence="4"/>
<dbReference type="PANTHER" id="PTHR43434">
    <property type="entry name" value="PHOSPHOGLYCOLATE PHOSPHATASE"/>
    <property type="match status" value="1"/>
</dbReference>
<organism evidence="5 6">
    <name type="scientific">Luteolibacter rhizosphaerae</name>
    <dbReference type="NCBI Taxonomy" id="2989719"/>
    <lineage>
        <taxon>Bacteria</taxon>
        <taxon>Pseudomonadati</taxon>
        <taxon>Verrucomicrobiota</taxon>
        <taxon>Verrucomicrobiia</taxon>
        <taxon>Verrucomicrobiales</taxon>
        <taxon>Verrucomicrobiaceae</taxon>
        <taxon>Luteolibacter</taxon>
    </lineage>
</organism>
<dbReference type="SUPFAM" id="SSF56784">
    <property type="entry name" value="HAD-like"/>
    <property type="match status" value="1"/>
</dbReference>
<proteinExistence type="inferred from homology"/>
<dbReference type="NCBIfam" id="TIGR01549">
    <property type="entry name" value="HAD-SF-IA-v1"/>
    <property type="match status" value="1"/>
</dbReference>
<evidence type="ECO:0000313" key="6">
    <source>
        <dbReference type="Proteomes" id="UP001165653"/>
    </source>
</evidence>
<accession>A0ABT3G7T8</accession>
<dbReference type="Gene3D" id="3.40.50.1000">
    <property type="entry name" value="HAD superfamily/HAD-like"/>
    <property type="match status" value="1"/>
</dbReference>
<reference evidence="5" key="1">
    <citation type="submission" date="2022-10" db="EMBL/GenBank/DDBJ databases">
        <title>Luteolibacter sp. GHJ8, whole genome shotgun sequencing project.</title>
        <authorList>
            <person name="Zhao G."/>
            <person name="Shen L."/>
        </authorList>
    </citation>
    <scope>NUCLEOTIDE SEQUENCE</scope>
    <source>
        <strain evidence="5">GHJ8</strain>
    </source>
</reference>
<evidence type="ECO:0000313" key="5">
    <source>
        <dbReference type="EMBL" id="MCW1915275.1"/>
    </source>
</evidence>
<comment type="catalytic activity">
    <reaction evidence="1">
        <text>2-phosphoglycolate + H2O = glycolate + phosphate</text>
        <dbReference type="Rhea" id="RHEA:14369"/>
        <dbReference type="ChEBI" id="CHEBI:15377"/>
        <dbReference type="ChEBI" id="CHEBI:29805"/>
        <dbReference type="ChEBI" id="CHEBI:43474"/>
        <dbReference type="ChEBI" id="CHEBI:58033"/>
        <dbReference type="EC" id="3.1.3.18"/>
    </reaction>
</comment>
<sequence length="215" mass="23104">MHGGLIFDLDGTLVDSLPGIAASLNRALERSGFSSHVQADIRRFIGNGSHELARKALPADAGEPAILTVEADFKEDYALTWPEGTAPYPGIPELLASLSGQRIAILSNKPHPFTVEIVAKIFPGILFDPVLGQGPELRRKPFPDAALWIASQWGSAPEDCAFIGDSTVDLATAEAAGMQPLITSWGYHDTEALQSAGARRIFPKVRDLATYLTTR</sequence>
<comment type="caution">
    <text evidence="5">The sequence shown here is derived from an EMBL/GenBank/DDBJ whole genome shotgun (WGS) entry which is preliminary data.</text>
</comment>
<dbReference type="PANTHER" id="PTHR43434:SF1">
    <property type="entry name" value="PHOSPHOGLYCOLATE PHOSPHATASE"/>
    <property type="match status" value="1"/>
</dbReference>
<dbReference type="GO" id="GO:0016787">
    <property type="term" value="F:hydrolase activity"/>
    <property type="evidence" value="ECO:0007669"/>
    <property type="project" value="UniProtKB-KW"/>
</dbReference>
<gene>
    <name evidence="5" type="ORF">OJ996_16935</name>
</gene>
<dbReference type="InterPro" id="IPR050155">
    <property type="entry name" value="HAD-like_hydrolase_sf"/>
</dbReference>
<evidence type="ECO:0000256" key="1">
    <source>
        <dbReference type="ARBA" id="ARBA00000830"/>
    </source>
</evidence>
<dbReference type="InterPro" id="IPR036412">
    <property type="entry name" value="HAD-like_sf"/>
</dbReference>
<evidence type="ECO:0000256" key="3">
    <source>
        <dbReference type="ARBA" id="ARBA00006171"/>
    </source>
</evidence>
<keyword evidence="5" id="KW-0378">Hydrolase</keyword>
<keyword evidence="6" id="KW-1185">Reference proteome</keyword>
<dbReference type="Pfam" id="PF13419">
    <property type="entry name" value="HAD_2"/>
    <property type="match status" value="1"/>
</dbReference>
<dbReference type="InterPro" id="IPR041492">
    <property type="entry name" value="HAD_2"/>
</dbReference>
<dbReference type="SFLD" id="SFLDS00003">
    <property type="entry name" value="Haloacid_Dehalogenase"/>
    <property type="match status" value="1"/>
</dbReference>
<protein>
    <recommendedName>
        <fullName evidence="4">phosphoglycolate phosphatase</fullName>
        <ecNumber evidence="4">3.1.3.18</ecNumber>
    </recommendedName>
</protein>
<dbReference type="InterPro" id="IPR023214">
    <property type="entry name" value="HAD_sf"/>
</dbReference>
<comment type="pathway">
    <text evidence="2">Organic acid metabolism; glycolate biosynthesis; glycolate from 2-phosphoglycolate: step 1/1.</text>
</comment>
<dbReference type="EMBL" id="JAPDDR010000008">
    <property type="protein sequence ID" value="MCW1915275.1"/>
    <property type="molecule type" value="Genomic_DNA"/>
</dbReference>
<dbReference type="NCBIfam" id="TIGR01509">
    <property type="entry name" value="HAD-SF-IA-v3"/>
    <property type="match status" value="1"/>
</dbReference>
<evidence type="ECO:0000256" key="2">
    <source>
        <dbReference type="ARBA" id="ARBA00004818"/>
    </source>
</evidence>
<name>A0ABT3G7T8_9BACT</name>
<evidence type="ECO:0000256" key="4">
    <source>
        <dbReference type="ARBA" id="ARBA00013078"/>
    </source>
</evidence>
<dbReference type="Proteomes" id="UP001165653">
    <property type="component" value="Unassembled WGS sequence"/>
</dbReference>